<gene>
    <name evidence="2" type="ORF">KK2020170_08320</name>
</gene>
<reference evidence="2 3" key="1">
    <citation type="submission" date="2021-06" db="EMBL/GenBank/DDBJ databases">
        <title>Whole genome sequences of Flavobacterium sp. KK2020170 and assembly.</title>
        <authorList>
            <person name="Kitahara K."/>
            <person name="Miyoshi S."/>
            <person name="Uesaka K."/>
        </authorList>
    </citation>
    <scope>NUCLEOTIDE SEQUENCE [LARGE SCALE GENOMIC DNA]</scope>
    <source>
        <strain evidence="2 3">KK2020170</strain>
    </source>
</reference>
<dbReference type="RefSeq" id="WP_221259564.1">
    <property type="nucleotide sequence ID" value="NZ_AP024749.1"/>
</dbReference>
<proteinExistence type="predicted"/>
<name>A0ABM7S302_9FLAO</name>
<evidence type="ECO:0000313" key="2">
    <source>
        <dbReference type="EMBL" id="BCY27964.1"/>
    </source>
</evidence>
<keyword evidence="3" id="KW-1185">Reference proteome</keyword>
<evidence type="ECO:0000313" key="3">
    <source>
        <dbReference type="Proteomes" id="UP000825258"/>
    </source>
</evidence>
<protein>
    <recommendedName>
        <fullName evidence="1">Abortive phage infection protein C-terminal domain-containing protein</fullName>
    </recommendedName>
</protein>
<dbReference type="Proteomes" id="UP000825258">
    <property type="component" value="Chromosome"/>
</dbReference>
<feature type="domain" description="Abortive phage infection protein C-terminal" evidence="1">
    <location>
        <begin position="256"/>
        <end position="540"/>
    </location>
</feature>
<evidence type="ECO:0000259" key="1">
    <source>
        <dbReference type="Pfam" id="PF10592"/>
    </source>
</evidence>
<dbReference type="InterPro" id="IPR018891">
    <property type="entry name" value="AIPR_C"/>
</dbReference>
<sequence>MDRITQSFIDELLETEELKSEGESKDFEKLANYSVISNEYNKTFDLNFVTIGDGDDTGIDGISIIVNGVLVESIEEIDDLIEKNGSIEVDFVFIQSKTSSSFSTADLNTFIYGVKDFFSTSPKLRRNESLQKFCDLANHIYKNAPKLKNNPSCKLFYVTTGKWVGDVNLTAIINSGKEDLEATNLFEIVDIIPLGARELAKYYRKTKESVSTTINFSNRITIPEINGISEAYIGLIPYEEFIKIVSNEEQNLLNVFEDNVRDFQGENNDVNNGIASTITNSGSEIFSVLNNGITIVASKISPTGNQFTITDYQIVNGCQTSNVLYNNKNNSNISKVVIPIKLIATEDDEIKTRITLATNNQTPIKKEQLASLTQFQRSLEQYYNSFEGDKRLYYERRSKQYNSDSSVIKSRIITVPYQIKSFAGMFLNEPHNVTSYFGSIVRKLNDGKIQIFDNDHIYIPYYTSAYAYYKLENLFKKGLIDSSYRKVKFHLLMLFRLLNEKNEMPKFNSKKIEAYCNNLLDILSDEEKTLKAFKKCCKVIDEADFDKSDKQDVKLVSKTKNLLDYLSK</sequence>
<accession>A0ABM7S302</accession>
<dbReference type="EMBL" id="AP024749">
    <property type="protein sequence ID" value="BCY27964.1"/>
    <property type="molecule type" value="Genomic_DNA"/>
</dbReference>
<organism evidence="2 3">
    <name type="scientific">Flavobacterium okayamense</name>
    <dbReference type="NCBI Taxonomy" id="2830782"/>
    <lineage>
        <taxon>Bacteria</taxon>
        <taxon>Pseudomonadati</taxon>
        <taxon>Bacteroidota</taxon>
        <taxon>Flavobacteriia</taxon>
        <taxon>Flavobacteriales</taxon>
        <taxon>Flavobacteriaceae</taxon>
        <taxon>Flavobacterium</taxon>
    </lineage>
</organism>
<dbReference type="Pfam" id="PF10592">
    <property type="entry name" value="AIPR"/>
    <property type="match status" value="1"/>
</dbReference>